<gene>
    <name evidence="1" type="ORF">REJC140_02642</name>
</gene>
<evidence type="ECO:0000313" key="2">
    <source>
        <dbReference type="Proteomes" id="UP000606921"/>
    </source>
</evidence>
<comment type="caution">
    <text evidence="1">The sequence shown here is derived from an EMBL/GenBank/DDBJ whole genome shotgun (WGS) entry which is preliminary data.</text>
</comment>
<reference evidence="1 2" key="1">
    <citation type="submission" date="2020-11" db="EMBL/GenBank/DDBJ databases">
        <authorList>
            <person name="Lassalle F."/>
        </authorList>
    </citation>
    <scope>NUCLEOTIDE SEQUENCE [LARGE SCALE GENOMIC DNA]</scope>
    <source>
        <strain evidence="1 2">JC140</strain>
    </source>
</reference>
<dbReference type="Proteomes" id="UP000606921">
    <property type="component" value="Unassembled WGS sequence"/>
</dbReference>
<evidence type="ECO:0000313" key="1">
    <source>
        <dbReference type="EMBL" id="CAD7028546.1"/>
    </source>
</evidence>
<keyword evidence="2" id="KW-1185">Reference proteome</keyword>
<protein>
    <submittedName>
        <fullName evidence="1">Uncharacterized protein</fullName>
    </submittedName>
</protein>
<proteinExistence type="predicted"/>
<dbReference type="EMBL" id="CABFWF030000006">
    <property type="protein sequence ID" value="CAD7028546.1"/>
    <property type="molecule type" value="Genomic_DNA"/>
</dbReference>
<sequence>MDFGSEVEVFFGQPVASPPGSVALTVMTKGILPVIPAKWEDRECQTNLMIIGQPIFA</sequence>
<name>A0ABM8PGG4_9HYPH</name>
<accession>A0ABM8PGG4</accession>
<organism evidence="1 2">
    <name type="scientific">Pseudorhizobium endolithicum</name>
    <dbReference type="NCBI Taxonomy" id="1191678"/>
    <lineage>
        <taxon>Bacteria</taxon>
        <taxon>Pseudomonadati</taxon>
        <taxon>Pseudomonadota</taxon>
        <taxon>Alphaproteobacteria</taxon>
        <taxon>Hyphomicrobiales</taxon>
        <taxon>Rhizobiaceae</taxon>
        <taxon>Rhizobium/Agrobacterium group</taxon>
        <taxon>Pseudorhizobium</taxon>
    </lineage>
</organism>